<reference evidence="2" key="2">
    <citation type="journal article" date="2015" name="Fish Shellfish Immunol.">
        <title>Early steps in the European eel (Anguilla anguilla)-Vibrio vulnificus interaction in the gills: Role of the RtxA13 toxin.</title>
        <authorList>
            <person name="Callol A."/>
            <person name="Pajuelo D."/>
            <person name="Ebbesson L."/>
            <person name="Teles M."/>
            <person name="MacKenzie S."/>
            <person name="Amaro C."/>
        </authorList>
    </citation>
    <scope>NUCLEOTIDE SEQUENCE</scope>
</reference>
<accession>A0A0E9X5L5</accession>
<name>A0A0E9X5L5_ANGAN</name>
<evidence type="ECO:0000256" key="1">
    <source>
        <dbReference type="SAM" id="MobiDB-lite"/>
    </source>
</evidence>
<sequence length="93" mass="10848">MCSVASSSQKAWRSHSWPANRGQPLEHSQRRKSESQPHFSSLSLVQPPGWVCNRQKQQPSDDQKTNKKNAASSFTFHYEMSYWTLITDYKHCY</sequence>
<protein>
    <submittedName>
        <fullName evidence="2">Uncharacterized protein</fullName>
    </submittedName>
</protein>
<dbReference type="AlphaFoldDB" id="A0A0E9X5L5"/>
<feature type="region of interest" description="Disordered" evidence="1">
    <location>
        <begin position="1"/>
        <end position="70"/>
    </location>
</feature>
<evidence type="ECO:0000313" key="2">
    <source>
        <dbReference type="EMBL" id="JAH96983.1"/>
    </source>
</evidence>
<proteinExistence type="predicted"/>
<dbReference type="EMBL" id="GBXM01011594">
    <property type="protein sequence ID" value="JAH96983.1"/>
    <property type="molecule type" value="Transcribed_RNA"/>
</dbReference>
<organism evidence="2">
    <name type="scientific">Anguilla anguilla</name>
    <name type="common">European freshwater eel</name>
    <name type="synonym">Muraena anguilla</name>
    <dbReference type="NCBI Taxonomy" id="7936"/>
    <lineage>
        <taxon>Eukaryota</taxon>
        <taxon>Metazoa</taxon>
        <taxon>Chordata</taxon>
        <taxon>Craniata</taxon>
        <taxon>Vertebrata</taxon>
        <taxon>Euteleostomi</taxon>
        <taxon>Actinopterygii</taxon>
        <taxon>Neopterygii</taxon>
        <taxon>Teleostei</taxon>
        <taxon>Anguilliformes</taxon>
        <taxon>Anguillidae</taxon>
        <taxon>Anguilla</taxon>
    </lineage>
</organism>
<reference evidence="2" key="1">
    <citation type="submission" date="2014-11" db="EMBL/GenBank/DDBJ databases">
        <authorList>
            <person name="Amaro Gonzalez C."/>
        </authorList>
    </citation>
    <scope>NUCLEOTIDE SEQUENCE</scope>
</reference>
<feature type="compositionally biased region" description="Polar residues" evidence="1">
    <location>
        <begin position="1"/>
        <end position="11"/>
    </location>
</feature>